<keyword evidence="3" id="KW-0858">Xylan degradation</keyword>
<dbReference type="PANTHER" id="PTHR38050:SF2">
    <property type="entry name" value="FERULOYL ESTERASE C-RELATED"/>
    <property type="match status" value="1"/>
</dbReference>
<comment type="subcellular location">
    <subcellularLocation>
        <location evidence="1">Secreted</location>
    </subcellularLocation>
</comment>
<dbReference type="InterPro" id="IPR043595">
    <property type="entry name" value="FaeB/C/D"/>
</dbReference>
<keyword evidence="7" id="KW-0624">Polysaccharide degradation</keyword>
<evidence type="ECO:0000256" key="3">
    <source>
        <dbReference type="ARBA" id="ARBA00022651"/>
    </source>
</evidence>
<keyword evidence="2" id="KW-0964">Secreted</keyword>
<accession>A0ABW7ZB92</accession>
<dbReference type="Gene3D" id="3.40.50.1820">
    <property type="entry name" value="alpha/beta hydrolase"/>
    <property type="match status" value="1"/>
</dbReference>
<evidence type="ECO:0000256" key="9">
    <source>
        <dbReference type="SAM" id="SignalP"/>
    </source>
</evidence>
<dbReference type="InterPro" id="IPR029058">
    <property type="entry name" value="AB_hydrolase_fold"/>
</dbReference>
<evidence type="ECO:0000256" key="5">
    <source>
        <dbReference type="ARBA" id="ARBA00022801"/>
    </source>
</evidence>
<feature type="signal peptide" evidence="9">
    <location>
        <begin position="1"/>
        <end position="16"/>
    </location>
</feature>
<keyword evidence="4 9" id="KW-0732">Signal</keyword>
<feature type="compositionally biased region" description="Low complexity" evidence="8">
    <location>
        <begin position="20"/>
        <end position="41"/>
    </location>
</feature>
<evidence type="ECO:0000256" key="2">
    <source>
        <dbReference type="ARBA" id="ARBA00022525"/>
    </source>
</evidence>
<dbReference type="PROSITE" id="PS51257">
    <property type="entry name" value="PROKAR_LIPOPROTEIN"/>
    <property type="match status" value="1"/>
</dbReference>
<dbReference type="GO" id="GO:0016787">
    <property type="term" value="F:hydrolase activity"/>
    <property type="evidence" value="ECO:0007669"/>
    <property type="project" value="UniProtKB-KW"/>
</dbReference>
<gene>
    <name evidence="10" type="ORF">ACIBG2_49180</name>
</gene>
<protein>
    <submittedName>
        <fullName evidence="10">Alpha/beta hydrolase family esterase</fullName>
    </submittedName>
</protein>
<dbReference type="PANTHER" id="PTHR38050">
    <property type="match status" value="1"/>
</dbReference>
<dbReference type="RefSeq" id="WP_397091598.1">
    <property type="nucleotide sequence ID" value="NZ_JBITGY010000019.1"/>
</dbReference>
<evidence type="ECO:0000256" key="6">
    <source>
        <dbReference type="ARBA" id="ARBA00023277"/>
    </source>
</evidence>
<comment type="caution">
    <text evidence="10">The sequence shown here is derived from an EMBL/GenBank/DDBJ whole genome shotgun (WGS) entry which is preliminary data.</text>
</comment>
<feature type="region of interest" description="Disordered" evidence="8">
    <location>
        <begin position="20"/>
        <end position="56"/>
    </location>
</feature>
<evidence type="ECO:0000256" key="7">
    <source>
        <dbReference type="ARBA" id="ARBA00023326"/>
    </source>
</evidence>
<keyword evidence="5 10" id="KW-0378">Hydrolase</keyword>
<feature type="chain" id="PRO_5046048804" evidence="9">
    <location>
        <begin position="17"/>
        <end position="329"/>
    </location>
</feature>
<evidence type="ECO:0000313" key="11">
    <source>
        <dbReference type="Proteomes" id="UP001612741"/>
    </source>
</evidence>
<evidence type="ECO:0000313" key="10">
    <source>
        <dbReference type="EMBL" id="MFI6505431.1"/>
    </source>
</evidence>
<dbReference type="Proteomes" id="UP001612741">
    <property type="component" value="Unassembled WGS sequence"/>
</dbReference>
<keyword evidence="11" id="KW-1185">Reference proteome</keyword>
<evidence type="ECO:0000256" key="1">
    <source>
        <dbReference type="ARBA" id="ARBA00004613"/>
    </source>
</evidence>
<reference evidence="10 11" key="1">
    <citation type="submission" date="2024-10" db="EMBL/GenBank/DDBJ databases">
        <title>The Natural Products Discovery Center: Release of the First 8490 Sequenced Strains for Exploring Actinobacteria Biosynthetic Diversity.</title>
        <authorList>
            <person name="Kalkreuter E."/>
            <person name="Kautsar S.A."/>
            <person name="Yang D."/>
            <person name="Bader C.D."/>
            <person name="Teijaro C.N."/>
            <person name="Fluegel L."/>
            <person name="Davis C.M."/>
            <person name="Simpson J.R."/>
            <person name="Lauterbach L."/>
            <person name="Steele A.D."/>
            <person name="Gui C."/>
            <person name="Meng S."/>
            <person name="Li G."/>
            <person name="Viehrig K."/>
            <person name="Ye F."/>
            <person name="Su P."/>
            <person name="Kiefer A.F."/>
            <person name="Nichols A."/>
            <person name="Cepeda A.J."/>
            <person name="Yan W."/>
            <person name="Fan B."/>
            <person name="Jiang Y."/>
            <person name="Adhikari A."/>
            <person name="Zheng C.-J."/>
            <person name="Schuster L."/>
            <person name="Cowan T.M."/>
            <person name="Smanski M.J."/>
            <person name="Chevrette M.G."/>
            <person name="De Carvalho L.P.S."/>
            <person name="Shen B."/>
        </authorList>
    </citation>
    <scope>NUCLEOTIDE SEQUENCE [LARGE SCALE GENOMIC DNA]</scope>
    <source>
        <strain evidence="10 11">NPDC050545</strain>
    </source>
</reference>
<evidence type="ECO:0000256" key="8">
    <source>
        <dbReference type="SAM" id="MobiDB-lite"/>
    </source>
</evidence>
<dbReference type="SUPFAM" id="SSF53474">
    <property type="entry name" value="alpha/beta-Hydrolases"/>
    <property type="match status" value="1"/>
</dbReference>
<dbReference type="EMBL" id="JBITGY010000019">
    <property type="protein sequence ID" value="MFI6505431.1"/>
    <property type="molecule type" value="Genomic_DNA"/>
</dbReference>
<name>A0ABW7ZB92_9ACTN</name>
<keyword evidence="6" id="KW-0119">Carbohydrate metabolism</keyword>
<proteinExistence type="predicted"/>
<evidence type="ECO:0000256" key="4">
    <source>
        <dbReference type="ARBA" id="ARBA00022729"/>
    </source>
</evidence>
<organism evidence="10 11">
    <name type="scientific">Nonomuraea typhae</name>
    <dbReference type="NCBI Taxonomy" id="2603600"/>
    <lineage>
        <taxon>Bacteria</taxon>
        <taxon>Bacillati</taxon>
        <taxon>Actinomycetota</taxon>
        <taxon>Actinomycetes</taxon>
        <taxon>Streptosporangiales</taxon>
        <taxon>Streptosporangiaceae</taxon>
        <taxon>Nonomuraea</taxon>
    </lineage>
</organism>
<feature type="compositionally biased region" description="Polar residues" evidence="8">
    <location>
        <begin position="42"/>
        <end position="54"/>
    </location>
</feature>
<sequence>MLARIVCALTAVLLTAACTDAPGSKSTESTENTGSTESTGSARSTASPGSTRISCTIKPGEHTLRHAGQSRRYLLALPAKGRGPWPIVLNLHGLGSNAARQAVRSRLPQLGPARGYAVVTPQVAPHRMAWTLPGYYGPDDTGYLTRILDTLVAKGCAVKGQQFAAGMSYGGGMSTALVCGMNGRLAAVAPVAGFNVVPPCEEARPTTIIAFHGTGDQTVPYRGGHPFARSGSRLRTLARLVTLPAVESTAREWAAIMGCGAAVTSRVTSGVRLRAWQGCREEASVRLYTISGAGHVWPRPGSGRGIDAAELILNAFDAVRKARAGRRGG</sequence>